<dbReference type="PANTHER" id="PTHR30606:SF10">
    <property type="entry name" value="PHOSPHATIDYLINOSITOL MANNOSIDE ACYLTRANSFERASE"/>
    <property type="match status" value="1"/>
</dbReference>
<keyword evidence="3" id="KW-0997">Cell inner membrane</keyword>
<evidence type="ECO:0000313" key="7">
    <source>
        <dbReference type="EMBL" id="MDT0353668.1"/>
    </source>
</evidence>
<comment type="caution">
    <text evidence="7">The sequence shown here is derived from an EMBL/GenBank/DDBJ whole genome shotgun (WGS) entry which is preliminary data.</text>
</comment>
<evidence type="ECO:0000256" key="3">
    <source>
        <dbReference type="ARBA" id="ARBA00022519"/>
    </source>
</evidence>
<dbReference type="InterPro" id="IPR004960">
    <property type="entry name" value="LipA_acyltrans"/>
</dbReference>
<keyword evidence="4" id="KW-0808">Transferase</keyword>
<gene>
    <name evidence="7" type="ORF">RM445_29680</name>
</gene>
<evidence type="ECO:0000256" key="5">
    <source>
        <dbReference type="ARBA" id="ARBA00023136"/>
    </source>
</evidence>
<evidence type="ECO:0000256" key="4">
    <source>
        <dbReference type="ARBA" id="ARBA00022679"/>
    </source>
</evidence>
<dbReference type="NCBIfam" id="NF005919">
    <property type="entry name" value="PRK07920.1"/>
    <property type="match status" value="1"/>
</dbReference>
<evidence type="ECO:0000256" key="6">
    <source>
        <dbReference type="ARBA" id="ARBA00023315"/>
    </source>
</evidence>
<evidence type="ECO:0000313" key="8">
    <source>
        <dbReference type="Proteomes" id="UP001183202"/>
    </source>
</evidence>
<reference evidence="8" key="1">
    <citation type="submission" date="2023-07" db="EMBL/GenBank/DDBJ databases">
        <title>30 novel species of actinomycetes from the DSMZ collection.</title>
        <authorList>
            <person name="Nouioui I."/>
        </authorList>
    </citation>
    <scope>NUCLEOTIDE SEQUENCE [LARGE SCALE GENOMIC DNA]</scope>
    <source>
        <strain evidence="8">DSM 45834</strain>
    </source>
</reference>
<keyword evidence="8" id="KW-1185">Reference proteome</keyword>
<dbReference type="Pfam" id="PF03279">
    <property type="entry name" value="Lip_A_acyltrans"/>
    <property type="match status" value="1"/>
</dbReference>
<keyword evidence="6 7" id="KW-0012">Acyltransferase</keyword>
<dbReference type="Proteomes" id="UP001183202">
    <property type="component" value="Unassembled WGS sequence"/>
</dbReference>
<accession>A0ABU2NJR4</accession>
<organism evidence="7 8">
    <name type="scientific">Pseudonocardia charpentierae</name>
    <dbReference type="NCBI Taxonomy" id="3075545"/>
    <lineage>
        <taxon>Bacteria</taxon>
        <taxon>Bacillati</taxon>
        <taxon>Actinomycetota</taxon>
        <taxon>Actinomycetes</taxon>
        <taxon>Pseudonocardiales</taxon>
        <taxon>Pseudonocardiaceae</taxon>
        <taxon>Pseudonocardia</taxon>
    </lineage>
</organism>
<evidence type="ECO:0000256" key="2">
    <source>
        <dbReference type="ARBA" id="ARBA00022475"/>
    </source>
</evidence>
<dbReference type="EMBL" id="JAVREJ010000040">
    <property type="protein sequence ID" value="MDT0353668.1"/>
    <property type="molecule type" value="Genomic_DNA"/>
</dbReference>
<keyword evidence="5" id="KW-0472">Membrane</keyword>
<keyword evidence="2" id="KW-1003">Cell membrane</keyword>
<dbReference type="PANTHER" id="PTHR30606">
    <property type="entry name" value="LIPID A BIOSYNTHESIS LAUROYL ACYLTRANSFERASE"/>
    <property type="match status" value="1"/>
</dbReference>
<protein>
    <submittedName>
        <fullName evidence="7">Phosphatidylinositol mannoside acyltransferase</fullName>
    </submittedName>
</protein>
<sequence>MLPQTPPGSATWRAASLRTQGFVSLRGQRAAARSRWTAALAGRRAPDLAGAVTDAGFATGWRLVRGLPEPVARHAFRLGADLAARRDGPGAHRLRVNLHRVVPDATPDELDALVRAGLRSYARYWCEAFRLPAMDRAAVLARMDPHVTGMAPMFEALQQGRGVVAALPHSGNWDLAGLWFVETQRRMGRPARFTTVVERLRPESLYRRFVAYRESLGFEVLAVGDGPVVYRTLTQRLREGGLVCLVADRDLSASGLEVSFFGEPARLPTGPARLAALTGALLVPAFPSFTPDGWAAAMGDPIPVPERGGRDDVAKATQALADALASLIATAPHDWHMLQRVWSADLQDRGR</sequence>
<proteinExistence type="predicted"/>
<dbReference type="GO" id="GO:0016746">
    <property type="term" value="F:acyltransferase activity"/>
    <property type="evidence" value="ECO:0007669"/>
    <property type="project" value="UniProtKB-KW"/>
</dbReference>
<dbReference type="CDD" id="cd07984">
    <property type="entry name" value="LPLAT_LABLAT-like"/>
    <property type="match status" value="1"/>
</dbReference>
<comment type="subcellular location">
    <subcellularLocation>
        <location evidence="1">Cell inner membrane</location>
    </subcellularLocation>
</comment>
<name>A0ABU2NJR4_9PSEU</name>
<evidence type="ECO:0000256" key="1">
    <source>
        <dbReference type="ARBA" id="ARBA00004533"/>
    </source>
</evidence>